<reference evidence="1 2" key="1">
    <citation type="submission" date="2015-08" db="EMBL/GenBank/DDBJ databases">
        <title>Next Generation Sequencing and Analysis of the Genome of Puccinia sorghi L Schw, the Causal Agent of Maize Common Rust.</title>
        <authorList>
            <person name="Rochi L."/>
            <person name="Burguener G."/>
            <person name="Darino M."/>
            <person name="Turjanski A."/>
            <person name="Kreff E."/>
            <person name="Dieguez M.J."/>
            <person name="Sacco F."/>
        </authorList>
    </citation>
    <scope>NUCLEOTIDE SEQUENCE [LARGE SCALE GENOMIC DNA]</scope>
    <source>
        <strain evidence="1 2">RO10H11247</strain>
    </source>
</reference>
<dbReference type="AlphaFoldDB" id="A0A0L6UVD7"/>
<keyword evidence="2" id="KW-1185">Reference proteome</keyword>
<name>A0A0L6UVD7_9BASI</name>
<evidence type="ECO:0000313" key="1">
    <source>
        <dbReference type="EMBL" id="KNZ52227.1"/>
    </source>
</evidence>
<evidence type="ECO:0000313" key="2">
    <source>
        <dbReference type="Proteomes" id="UP000037035"/>
    </source>
</evidence>
<dbReference type="Proteomes" id="UP000037035">
    <property type="component" value="Unassembled WGS sequence"/>
</dbReference>
<gene>
    <name evidence="1" type="ORF">VP01_3642g1</name>
</gene>
<accession>A0A0L6UVD7</accession>
<proteinExistence type="predicted"/>
<dbReference type="EMBL" id="LAVV01008660">
    <property type="protein sequence ID" value="KNZ52227.1"/>
    <property type="molecule type" value="Genomic_DNA"/>
</dbReference>
<dbReference type="VEuPathDB" id="FungiDB:VP01_3642g1"/>
<comment type="caution">
    <text evidence="1">The sequence shown here is derived from an EMBL/GenBank/DDBJ whole genome shotgun (WGS) entry which is preliminary data.</text>
</comment>
<organism evidence="1 2">
    <name type="scientific">Puccinia sorghi</name>
    <dbReference type="NCBI Taxonomy" id="27349"/>
    <lineage>
        <taxon>Eukaryota</taxon>
        <taxon>Fungi</taxon>
        <taxon>Dikarya</taxon>
        <taxon>Basidiomycota</taxon>
        <taxon>Pucciniomycotina</taxon>
        <taxon>Pucciniomycetes</taxon>
        <taxon>Pucciniales</taxon>
        <taxon>Pucciniaceae</taxon>
        <taxon>Puccinia</taxon>
    </lineage>
</organism>
<sequence>MPFQFDNSLHISQHEKQNGVVWVHMDNGVVIQSNENIIMQLVFNLKDFLEIEWQQGVETFLGVELINKILDDYWEKASLTKSPAPSGYHALTENQIEDILTKALTPEKHDSLAKIIQDKTNP</sequence>
<protein>
    <submittedName>
        <fullName evidence="1">Uncharacterized protein</fullName>
    </submittedName>
</protein>